<feature type="transmembrane region" description="Helical" evidence="7">
    <location>
        <begin position="75"/>
        <end position="94"/>
    </location>
</feature>
<feature type="transmembrane region" description="Helical" evidence="7">
    <location>
        <begin position="155"/>
        <end position="177"/>
    </location>
</feature>
<keyword evidence="5 7" id="KW-1133">Transmembrane helix</keyword>
<name>A0A2T3ACR0_9PEZI</name>
<comment type="subcellular location">
    <subcellularLocation>
        <location evidence="1">Membrane</location>
        <topology evidence="1">Multi-pass membrane protein</topology>
    </subcellularLocation>
</comment>
<protein>
    <submittedName>
        <fullName evidence="9">AAT family amino acid transporter</fullName>
    </submittedName>
</protein>
<accession>A0A2T3ACR0</accession>
<feature type="transmembrane region" description="Helical" evidence="7">
    <location>
        <begin position="49"/>
        <end position="69"/>
    </location>
</feature>
<dbReference type="PIRSF" id="PIRSF006060">
    <property type="entry name" value="AA_transporter"/>
    <property type="match status" value="1"/>
</dbReference>
<dbReference type="FunFam" id="1.20.1740.10:FF:000006">
    <property type="entry name" value="General amino acid permease"/>
    <property type="match status" value="1"/>
</dbReference>
<evidence type="ECO:0000313" key="9">
    <source>
        <dbReference type="EMBL" id="PSR92034.1"/>
    </source>
</evidence>
<evidence type="ECO:0000256" key="2">
    <source>
        <dbReference type="ARBA" id="ARBA00022448"/>
    </source>
</evidence>
<feature type="transmembrane region" description="Helical" evidence="7">
    <location>
        <begin position="340"/>
        <end position="362"/>
    </location>
</feature>
<feature type="transmembrane region" description="Helical" evidence="7">
    <location>
        <begin position="456"/>
        <end position="475"/>
    </location>
</feature>
<dbReference type="GO" id="GO:0016020">
    <property type="term" value="C:membrane"/>
    <property type="evidence" value="ECO:0007669"/>
    <property type="project" value="UniProtKB-SubCell"/>
</dbReference>
<gene>
    <name evidence="9" type="ORF">BD289DRAFT_429617</name>
</gene>
<feature type="transmembrane region" description="Helical" evidence="7">
    <location>
        <begin position="277"/>
        <end position="298"/>
    </location>
</feature>
<proteinExistence type="predicted"/>
<evidence type="ECO:0000256" key="4">
    <source>
        <dbReference type="ARBA" id="ARBA00022970"/>
    </source>
</evidence>
<organism evidence="9 10">
    <name type="scientific">Coniella lustricola</name>
    <dbReference type="NCBI Taxonomy" id="2025994"/>
    <lineage>
        <taxon>Eukaryota</taxon>
        <taxon>Fungi</taxon>
        <taxon>Dikarya</taxon>
        <taxon>Ascomycota</taxon>
        <taxon>Pezizomycotina</taxon>
        <taxon>Sordariomycetes</taxon>
        <taxon>Sordariomycetidae</taxon>
        <taxon>Diaporthales</taxon>
        <taxon>Schizoparmaceae</taxon>
        <taxon>Coniella</taxon>
    </lineage>
</organism>
<dbReference type="AlphaFoldDB" id="A0A2T3ACR0"/>
<keyword evidence="2" id="KW-0813">Transport</keyword>
<feature type="transmembrane region" description="Helical" evidence="7">
    <location>
        <begin position="189"/>
        <end position="208"/>
    </location>
</feature>
<dbReference type="InterPro" id="IPR050524">
    <property type="entry name" value="APC_YAT"/>
</dbReference>
<dbReference type="PANTHER" id="PTHR43341:SF6">
    <property type="entry name" value="AMINO ACID TRANSPORTER (EUROFUNG)"/>
    <property type="match status" value="1"/>
</dbReference>
<evidence type="ECO:0000256" key="7">
    <source>
        <dbReference type="SAM" id="Phobius"/>
    </source>
</evidence>
<feature type="transmembrane region" description="Helical" evidence="7">
    <location>
        <begin position="382"/>
        <end position="399"/>
    </location>
</feature>
<dbReference type="GO" id="GO:0015171">
    <property type="term" value="F:amino acid transmembrane transporter activity"/>
    <property type="evidence" value="ECO:0007669"/>
    <property type="project" value="TreeGrafter"/>
</dbReference>
<dbReference type="EMBL" id="KZ678411">
    <property type="protein sequence ID" value="PSR92034.1"/>
    <property type="molecule type" value="Genomic_DNA"/>
</dbReference>
<evidence type="ECO:0000256" key="1">
    <source>
        <dbReference type="ARBA" id="ARBA00004141"/>
    </source>
</evidence>
<dbReference type="InterPro" id="IPR004841">
    <property type="entry name" value="AA-permease/SLC12A_dom"/>
</dbReference>
<dbReference type="Gene3D" id="1.20.1740.10">
    <property type="entry name" value="Amino acid/polyamine transporter I"/>
    <property type="match status" value="1"/>
</dbReference>
<evidence type="ECO:0000313" key="10">
    <source>
        <dbReference type="Proteomes" id="UP000241462"/>
    </source>
</evidence>
<dbReference type="FunCoup" id="A0A2T3ACR0">
    <property type="interactions" value="134"/>
</dbReference>
<dbReference type="InParanoid" id="A0A2T3ACR0"/>
<dbReference type="STRING" id="2025994.A0A2T3ACR0"/>
<evidence type="ECO:0000256" key="5">
    <source>
        <dbReference type="ARBA" id="ARBA00022989"/>
    </source>
</evidence>
<dbReference type="PANTHER" id="PTHR43341">
    <property type="entry name" value="AMINO ACID PERMEASE"/>
    <property type="match status" value="1"/>
</dbReference>
<dbReference type="Pfam" id="PF00324">
    <property type="entry name" value="AA_permease"/>
    <property type="match status" value="1"/>
</dbReference>
<dbReference type="Proteomes" id="UP000241462">
    <property type="component" value="Unassembled WGS sequence"/>
</dbReference>
<feature type="transmembrane region" description="Helical" evidence="7">
    <location>
        <begin position="236"/>
        <end position="256"/>
    </location>
</feature>
<evidence type="ECO:0000256" key="6">
    <source>
        <dbReference type="ARBA" id="ARBA00023136"/>
    </source>
</evidence>
<keyword evidence="10" id="KW-1185">Reference proteome</keyword>
<feature type="transmembrane region" description="Helical" evidence="7">
    <location>
        <begin position="127"/>
        <end position="149"/>
    </location>
</feature>
<keyword evidence="3 7" id="KW-0812">Transmembrane</keyword>
<feature type="domain" description="Amino acid permease/ SLC12A" evidence="8">
    <location>
        <begin position="47"/>
        <end position="510"/>
    </location>
</feature>
<keyword evidence="6 7" id="KW-0472">Membrane</keyword>
<sequence>MVVQDTKKVTHGDTDIERVGTHEGEGHVGTIKGNADGLQRRLSNRQIQLLAIGGSIGTALFISIGSGLYHGGPGSLFVAYALYSCILGLVNNSVAEMATLHPVTGGFIRMAGKWCDDALGFTAGWNFFFYEALCIPFEITALTAVLSFWSDDIPAGAICAACIVLYALLNGLAVKAYGEAEFWLSSGKVLLIFMLFSFTLVTMCGGNPQHDAYGFRYWSEPGSFREYLGTGSLGRFQGFLAALWSASFTVVGPEYISMVSAEAKRPSIYIKAAFKTVYWRFGIFFVLGALCVGIVIPYNDPTLTGIMEGTTSGSGTAAASPYVIAMKNLGIGVLPSVTNALLITSIFSAGNTYTYAATRNLYGMALEGRAPRVFAKTNRRGLPIYAFCMVMCFPFLSFLQLSKSSNTVLTWLVNLITAGGIIDYIIMSITYLYFYRACVAQGVDRSKFPYYARFQPYGAWIALIFQTLVVFFYGYSSFMPWSVTSFLTYYMMLIMAPLLFIGWKIIKRTKPIHPLEADLVWDRPIIEAYEASFIDPPLSFWTEVLQIFGFRKHLKDEQKTQ</sequence>
<reference evidence="9 10" key="1">
    <citation type="journal article" date="2018" name="Mycol. Prog.">
        <title>Coniella lustricola, a new species from submerged detritus.</title>
        <authorList>
            <person name="Raudabaugh D.B."/>
            <person name="Iturriaga T."/>
            <person name="Carver A."/>
            <person name="Mondo S."/>
            <person name="Pangilinan J."/>
            <person name="Lipzen A."/>
            <person name="He G."/>
            <person name="Amirebrahimi M."/>
            <person name="Grigoriev I.V."/>
            <person name="Miller A.N."/>
        </authorList>
    </citation>
    <scope>NUCLEOTIDE SEQUENCE [LARGE SCALE GENOMIC DNA]</scope>
    <source>
        <strain evidence="9 10">B22-T-1</strain>
    </source>
</reference>
<evidence type="ECO:0000256" key="3">
    <source>
        <dbReference type="ARBA" id="ARBA00022692"/>
    </source>
</evidence>
<feature type="transmembrane region" description="Helical" evidence="7">
    <location>
        <begin position="411"/>
        <end position="435"/>
    </location>
</feature>
<dbReference type="OrthoDB" id="10062876at2759"/>
<keyword evidence="4" id="KW-0029">Amino-acid transport</keyword>
<evidence type="ECO:0000259" key="8">
    <source>
        <dbReference type="Pfam" id="PF00324"/>
    </source>
</evidence>
<feature type="transmembrane region" description="Helical" evidence="7">
    <location>
        <begin position="487"/>
        <end position="506"/>
    </location>
</feature>